<sequence>MTFDFLSMPNQILEQIFNSSIRVRLFKLFLRNPDSMYRAEDVASKIQANKRVVKKQIEGLYEIGFFKKKTIRKGSSKKTAKPNRKKSGEGGKEAGAYFYVNPRFDFYEELRSLILKSPPASLIKISQQIGELGRVKLAVLSGVFINAENSRVDLFVVGDAINRRKLKRLVGDLEAEVGKSINYSVLTTDDFKYRYGMFDRFLLDILESPHKKVINKLKIE</sequence>
<dbReference type="AlphaFoldDB" id="A0A2H0KPL3"/>
<evidence type="ECO:0008006" key="3">
    <source>
        <dbReference type="Google" id="ProtNLM"/>
    </source>
</evidence>
<accession>A0A2H0KPL3</accession>
<comment type="caution">
    <text evidence="1">The sequence shown here is derived from an EMBL/GenBank/DDBJ whole genome shotgun (WGS) entry which is preliminary data.</text>
</comment>
<name>A0A2H0KPL3_9BACT</name>
<reference evidence="1 2" key="1">
    <citation type="submission" date="2017-09" db="EMBL/GenBank/DDBJ databases">
        <title>Depth-based differentiation of microbial function through sediment-hosted aquifers and enrichment of novel symbionts in the deep terrestrial subsurface.</title>
        <authorList>
            <person name="Probst A.J."/>
            <person name="Ladd B."/>
            <person name="Jarett J.K."/>
            <person name="Geller-Mcgrath D.E."/>
            <person name="Sieber C.M."/>
            <person name="Emerson J.B."/>
            <person name="Anantharaman K."/>
            <person name="Thomas B.C."/>
            <person name="Malmstrom R."/>
            <person name="Stieglmeier M."/>
            <person name="Klingl A."/>
            <person name="Woyke T."/>
            <person name="Ryan C.M."/>
            <person name="Banfield J.F."/>
        </authorList>
    </citation>
    <scope>NUCLEOTIDE SEQUENCE [LARGE SCALE GENOMIC DNA]</scope>
    <source>
        <strain evidence="1">CG11_big_fil_rev_8_21_14_0_20_44_10</strain>
    </source>
</reference>
<dbReference type="Proteomes" id="UP000231550">
    <property type="component" value="Unassembled WGS sequence"/>
</dbReference>
<evidence type="ECO:0000313" key="2">
    <source>
        <dbReference type="Proteomes" id="UP000231550"/>
    </source>
</evidence>
<evidence type="ECO:0000313" key="1">
    <source>
        <dbReference type="EMBL" id="PIQ74101.1"/>
    </source>
</evidence>
<organism evidence="1 2">
    <name type="scientific">Candidatus Portnoybacteria bacterium CG11_big_fil_rev_8_21_14_0_20_44_10</name>
    <dbReference type="NCBI Taxonomy" id="1974818"/>
    <lineage>
        <taxon>Bacteria</taxon>
        <taxon>Candidatus Portnoyibacteriota</taxon>
    </lineage>
</organism>
<protein>
    <recommendedName>
        <fullName evidence="3">Transcriptional regulator</fullName>
    </recommendedName>
</protein>
<proteinExistence type="predicted"/>
<gene>
    <name evidence="1" type="ORF">COV85_03955</name>
</gene>
<dbReference type="EMBL" id="PCVN01000104">
    <property type="protein sequence ID" value="PIQ74101.1"/>
    <property type="molecule type" value="Genomic_DNA"/>
</dbReference>